<dbReference type="Gene3D" id="3.40.50.300">
    <property type="entry name" value="P-loop containing nucleotide triphosphate hydrolases"/>
    <property type="match status" value="1"/>
</dbReference>
<dbReference type="InterPro" id="IPR001482">
    <property type="entry name" value="T2SS/T4SS_dom"/>
</dbReference>
<dbReference type="eggNOG" id="COG2805">
    <property type="taxonomic scope" value="Bacteria"/>
</dbReference>
<proteinExistence type="inferred from homology"/>
<dbReference type="CDD" id="cd01131">
    <property type="entry name" value="PilT"/>
    <property type="match status" value="1"/>
</dbReference>
<dbReference type="AlphaFoldDB" id="A0A0V8LX85"/>
<feature type="domain" description="Bacterial type II secretion system protein E" evidence="2">
    <location>
        <begin position="194"/>
        <end position="208"/>
    </location>
</feature>
<reference evidence="3 4" key="1">
    <citation type="journal article" date="2015" name="Sci. Rep.">
        <title>A comparative genomics and reductive dehalogenase gene transcription study of two chloroethene-respiring bacteria, Dehalococcoides mccartyi strains MB and 11a.</title>
        <authorList>
            <person name="Low A."/>
            <person name="Shen Z."/>
            <person name="Cheng D."/>
            <person name="Rogers M.J."/>
            <person name="Lee P.K."/>
            <person name="He J."/>
        </authorList>
    </citation>
    <scope>NUCLEOTIDE SEQUENCE [LARGE SCALE GENOMIC DNA]</scope>
    <source>
        <strain evidence="3 4">MB</strain>
    </source>
</reference>
<dbReference type="PANTHER" id="PTHR30486">
    <property type="entry name" value="TWITCHING MOTILITY PROTEIN PILT"/>
    <property type="match status" value="1"/>
</dbReference>
<dbReference type="InterPro" id="IPR050921">
    <property type="entry name" value="T4SS_GSP_E_ATPase"/>
</dbReference>
<sequence length="366" mass="41060">MRADELLKIAVEKKASDLHLRVPNPPVLRIDGALKPQTDWPVLYNKAIEQILEEITTPEQREIFYAEKELDFAYSVAGVARFRVNVMKQRGSISIAFRQVPFEIRSIDELGVPKICKELILKPRGLILVTGPTGSGKSTTMAAMVDHLNKTDSRNVITIEDPIEYLYTNNRCIIAQRDLGDDTKSFSTALKHALRHDPDVILVGEMRDLETISTAISAAETGHLVVGTLHTTDAPQTIDRLIDIFPPDQQQQIRMQLSLVIEAVLVQTLLPKREGKGRVAAFEIMVANTAVRNLIRDKKAHELHNVMQLSAKDGMQTLDQSLAGLVRQNIVSLEEALLKSSNPERLQKLLAYQQTQQTQQTKPHQF</sequence>
<dbReference type="Pfam" id="PF00437">
    <property type="entry name" value="T2SSE"/>
    <property type="match status" value="1"/>
</dbReference>
<dbReference type="SMART" id="SM00382">
    <property type="entry name" value="AAA"/>
    <property type="match status" value="1"/>
</dbReference>
<dbReference type="SUPFAM" id="SSF52540">
    <property type="entry name" value="P-loop containing nucleoside triphosphate hydrolases"/>
    <property type="match status" value="1"/>
</dbReference>
<organism evidence="3 4">
    <name type="scientific">Dehalococcoides mccartyi</name>
    <dbReference type="NCBI Taxonomy" id="61435"/>
    <lineage>
        <taxon>Bacteria</taxon>
        <taxon>Bacillati</taxon>
        <taxon>Chloroflexota</taxon>
        <taxon>Dehalococcoidia</taxon>
        <taxon>Dehalococcoidales</taxon>
        <taxon>Dehalococcoidaceae</taxon>
        <taxon>Dehalococcoides</taxon>
    </lineage>
</organism>
<gene>
    <name evidence="3" type="ORF">DA01_08625</name>
</gene>
<dbReference type="PROSITE" id="PS00662">
    <property type="entry name" value="T2SP_E"/>
    <property type="match status" value="1"/>
</dbReference>
<dbReference type="OrthoDB" id="143411at2"/>
<name>A0A0V8LX85_9CHLR</name>
<dbReference type="InterPro" id="IPR006321">
    <property type="entry name" value="PilT/PilU"/>
</dbReference>
<dbReference type="RefSeq" id="WP_058292997.1">
    <property type="nucleotide sequence ID" value="NZ_JGYD01000029.1"/>
</dbReference>
<dbReference type="NCBIfam" id="TIGR01420">
    <property type="entry name" value="pilT_fam"/>
    <property type="match status" value="1"/>
</dbReference>
<evidence type="ECO:0000259" key="2">
    <source>
        <dbReference type="PROSITE" id="PS00662"/>
    </source>
</evidence>
<dbReference type="Proteomes" id="UP000053577">
    <property type="component" value="Unassembled WGS sequence"/>
</dbReference>
<comment type="similarity">
    <text evidence="1">Belongs to the GSP E family.</text>
</comment>
<dbReference type="GO" id="GO:0005524">
    <property type="term" value="F:ATP binding"/>
    <property type="evidence" value="ECO:0007669"/>
    <property type="project" value="InterPro"/>
</dbReference>
<evidence type="ECO:0000313" key="4">
    <source>
        <dbReference type="Proteomes" id="UP000053577"/>
    </source>
</evidence>
<dbReference type="InterPro" id="IPR027417">
    <property type="entry name" value="P-loop_NTPase"/>
</dbReference>
<dbReference type="EMBL" id="JGYD01000029">
    <property type="protein sequence ID" value="KSV16136.1"/>
    <property type="molecule type" value="Genomic_DNA"/>
</dbReference>
<dbReference type="Gene3D" id="3.30.450.90">
    <property type="match status" value="1"/>
</dbReference>
<accession>A0A0V8LX85</accession>
<comment type="caution">
    <text evidence="3">The sequence shown here is derived from an EMBL/GenBank/DDBJ whole genome shotgun (WGS) entry which is preliminary data.</text>
</comment>
<dbReference type="InterPro" id="IPR003593">
    <property type="entry name" value="AAA+_ATPase"/>
</dbReference>
<evidence type="ECO:0000256" key="1">
    <source>
        <dbReference type="ARBA" id="ARBA00006611"/>
    </source>
</evidence>
<dbReference type="FunFam" id="3.30.450.90:FF:000002">
    <property type="entry name" value="Twitching motility protein PilT"/>
    <property type="match status" value="1"/>
</dbReference>
<protein>
    <submittedName>
        <fullName evidence="3">Twitching motility protein</fullName>
    </submittedName>
</protein>
<dbReference type="GO" id="GO:0016887">
    <property type="term" value="F:ATP hydrolysis activity"/>
    <property type="evidence" value="ECO:0007669"/>
    <property type="project" value="InterPro"/>
</dbReference>
<evidence type="ECO:0000313" key="3">
    <source>
        <dbReference type="EMBL" id="KSV16136.1"/>
    </source>
</evidence>
<dbReference type="PATRIC" id="fig|61435.5.peg.1698"/>